<evidence type="ECO:0008006" key="3">
    <source>
        <dbReference type="Google" id="ProtNLM"/>
    </source>
</evidence>
<comment type="caution">
    <text evidence="1">The sequence shown here is derived from an EMBL/GenBank/DDBJ whole genome shotgun (WGS) entry which is preliminary data.</text>
</comment>
<sequence length="353" mass="39356">MSYTTGVGPVDANSTVLFFTDSGPVAGSTDYTTVVIFHGSTFTGHTFHKLLPMAAENNLRLVIPNRRGYAGSTKYTDEELAEITAGKTEFLQRLGSESAYFLAWFIKTNNIPKIGADGKSGGLATIGWSFGITTPLAILSHPEAIPKETYDSLEPYFRQMIFYDPPNIAFGYDQPPEGYNPWIDPELKTVEEIFDNFGYWVSGYYDHPDLASRSLSGLDFSKRGARPSIKNMTPDDMKLTFDGEAAGKMEFHMCVFFVFPTIDSSVSAKSGISLLCNIPSGSRQRQHCTTTRRSRRSCQSWKLYISFVLRLTGIVCGDFLRTNAWLPSDLSALLRSKEQTILYVGLVRYSFLD</sequence>
<accession>A0AA39QFW3</accession>
<reference evidence="1" key="1">
    <citation type="submission" date="2023-06" db="EMBL/GenBank/DDBJ databases">
        <authorList>
            <consortium name="Lawrence Berkeley National Laboratory"/>
            <person name="Ahrendt S."/>
            <person name="Sahu N."/>
            <person name="Indic B."/>
            <person name="Wong-Bajracharya J."/>
            <person name="Merenyi Z."/>
            <person name="Ke H.-M."/>
            <person name="Monk M."/>
            <person name="Kocsube S."/>
            <person name="Drula E."/>
            <person name="Lipzen A."/>
            <person name="Balint B."/>
            <person name="Henrissat B."/>
            <person name="Andreopoulos B."/>
            <person name="Martin F.M."/>
            <person name="Harder C.B."/>
            <person name="Rigling D."/>
            <person name="Ford K.L."/>
            <person name="Foster G.D."/>
            <person name="Pangilinan J."/>
            <person name="Papanicolaou A."/>
            <person name="Barry K."/>
            <person name="LaButti K."/>
            <person name="Viragh M."/>
            <person name="Koriabine M."/>
            <person name="Yan M."/>
            <person name="Riley R."/>
            <person name="Champramary S."/>
            <person name="Plett K.L."/>
            <person name="Tsai I.J."/>
            <person name="Slot J."/>
            <person name="Sipos G."/>
            <person name="Plett J."/>
            <person name="Nagy L.G."/>
            <person name="Grigoriev I.V."/>
        </authorList>
    </citation>
    <scope>NUCLEOTIDE SEQUENCE</scope>
    <source>
        <strain evidence="1">HWK02</strain>
    </source>
</reference>
<keyword evidence="2" id="KW-1185">Reference proteome</keyword>
<protein>
    <recommendedName>
        <fullName evidence="3">AB hydrolase-1 domain-containing protein</fullName>
    </recommendedName>
</protein>
<evidence type="ECO:0000313" key="1">
    <source>
        <dbReference type="EMBL" id="KAK0502173.1"/>
    </source>
</evidence>
<dbReference type="SUPFAM" id="SSF53474">
    <property type="entry name" value="alpha/beta-Hydrolases"/>
    <property type="match status" value="1"/>
</dbReference>
<organism evidence="1 2">
    <name type="scientific">Armillaria luteobubalina</name>
    <dbReference type="NCBI Taxonomy" id="153913"/>
    <lineage>
        <taxon>Eukaryota</taxon>
        <taxon>Fungi</taxon>
        <taxon>Dikarya</taxon>
        <taxon>Basidiomycota</taxon>
        <taxon>Agaricomycotina</taxon>
        <taxon>Agaricomycetes</taxon>
        <taxon>Agaricomycetidae</taxon>
        <taxon>Agaricales</taxon>
        <taxon>Marasmiineae</taxon>
        <taxon>Physalacriaceae</taxon>
        <taxon>Armillaria</taxon>
    </lineage>
</organism>
<proteinExistence type="predicted"/>
<dbReference type="InterPro" id="IPR029058">
    <property type="entry name" value="AB_hydrolase_fold"/>
</dbReference>
<dbReference type="Gene3D" id="3.40.50.1820">
    <property type="entry name" value="alpha/beta hydrolase"/>
    <property type="match status" value="1"/>
</dbReference>
<evidence type="ECO:0000313" key="2">
    <source>
        <dbReference type="Proteomes" id="UP001175228"/>
    </source>
</evidence>
<dbReference type="Proteomes" id="UP001175228">
    <property type="component" value="Unassembled WGS sequence"/>
</dbReference>
<name>A0AA39QFW3_9AGAR</name>
<dbReference type="EMBL" id="JAUEPU010000005">
    <property type="protein sequence ID" value="KAK0502173.1"/>
    <property type="molecule type" value="Genomic_DNA"/>
</dbReference>
<gene>
    <name evidence="1" type="ORF">EDD18DRAFT_1065220</name>
</gene>
<dbReference type="AlphaFoldDB" id="A0AA39QFW3"/>